<evidence type="ECO:0000313" key="2">
    <source>
        <dbReference type="EMBL" id="KAK5865346.1"/>
    </source>
</evidence>
<reference evidence="2 3" key="1">
    <citation type="journal article" date="2023" name="Genes (Basel)">
        <title>Chromosome-Level Genome Assembly and Circadian Gene Repertoire of the Patagonia Blennie Eleginops maclovinus-The Closest Ancestral Proxy of Antarctic Cryonotothenioids.</title>
        <authorList>
            <person name="Cheng C.C."/>
            <person name="Rivera-Colon A.G."/>
            <person name="Minhas B.F."/>
            <person name="Wilson L."/>
            <person name="Rayamajhi N."/>
            <person name="Vargas-Chacoff L."/>
            <person name="Catchen J.M."/>
        </authorList>
    </citation>
    <scope>NUCLEOTIDE SEQUENCE [LARGE SCALE GENOMIC DNA]</scope>
    <source>
        <strain evidence="2">JMC-PN-2008</strain>
    </source>
</reference>
<accession>A0AAN8AJW9</accession>
<reference evidence="2 3" key="2">
    <citation type="journal article" date="2023" name="Mol. Biol. Evol.">
        <title>Genomics of Secondarily Temperate Adaptation in the Only Non-Antarctic Icefish.</title>
        <authorList>
            <person name="Rivera-Colon A.G."/>
            <person name="Rayamajhi N."/>
            <person name="Minhas B.F."/>
            <person name="Madrigal G."/>
            <person name="Bilyk K.T."/>
            <person name="Yoon V."/>
            <person name="Hune M."/>
            <person name="Gregory S."/>
            <person name="Cheng C.H.C."/>
            <person name="Catchen J.M."/>
        </authorList>
    </citation>
    <scope>NUCLEOTIDE SEQUENCE [LARGE SCALE GENOMIC DNA]</scope>
    <source>
        <strain evidence="2">JMC-PN-2008</strain>
    </source>
</reference>
<dbReference type="Proteomes" id="UP001346869">
    <property type="component" value="Unassembled WGS sequence"/>
</dbReference>
<organism evidence="2 3">
    <name type="scientific">Eleginops maclovinus</name>
    <name type="common">Patagonian blennie</name>
    <name type="synonym">Eleginus maclovinus</name>
    <dbReference type="NCBI Taxonomy" id="56733"/>
    <lineage>
        <taxon>Eukaryota</taxon>
        <taxon>Metazoa</taxon>
        <taxon>Chordata</taxon>
        <taxon>Craniata</taxon>
        <taxon>Vertebrata</taxon>
        <taxon>Euteleostomi</taxon>
        <taxon>Actinopterygii</taxon>
        <taxon>Neopterygii</taxon>
        <taxon>Teleostei</taxon>
        <taxon>Neoteleostei</taxon>
        <taxon>Acanthomorphata</taxon>
        <taxon>Eupercaria</taxon>
        <taxon>Perciformes</taxon>
        <taxon>Notothenioidei</taxon>
        <taxon>Eleginopidae</taxon>
        <taxon>Eleginops</taxon>
    </lineage>
</organism>
<comment type="caution">
    <text evidence="2">The sequence shown here is derived from an EMBL/GenBank/DDBJ whole genome shotgun (WGS) entry which is preliminary data.</text>
</comment>
<evidence type="ECO:0000313" key="3">
    <source>
        <dbReference type="Proteomes" id="UP001346869"/>
    </source>
</evidence>
<gene>
    <name evidence="2" type="ORF">PBY51_019626</name>
</gene>
<keyword evidence="3" id="KW-1185">Reference proteome</keyword>
<proteinExistence type="predicted"/>
<dbReference type="EMBL" id="JAUZQC010000009">
    <property type="protein sequence ID" value="KAK5865346.1"/>
    <property type="molecule type" value="Genomic_DNA"/>
</dbReference>
<evidence type="ECO:0000256" key="1">
    <source>
        <dbReference type="SAM" id="MobiDB-lite"/>
    </source>
</evidence>
<protein>
    <submittedName>
        <fullName evidence="2">Uncharacterized protein</fullName>
    </submittedName>
</protein>
<dbReference type="AlphaFoldDB" id="A0AAN8AJW9"/>
<feature type="region of interest" description="Disordered" evidence="1">
    <location>
        <begin position="71"/>
        <end position="125"/>
    </location>
</feature>
<sequence length="125" mass="13794">MLDNKPPGGLANLFYHLSIPPSLNLSISNSAIVECQAPPWLSERRERQWTAAKQSPRILPTHALRYSCRLQRAAPSPGMSLSRRAPRREAQAGKGGDVSQPPCNRSTLPGHPPAMWSACWDRGEE</sequence>
<name>A0AAN8AJW9_ELEMC</name>